<gene>
    <name evidence="1" type="ORF">KI659_15305</name>
</gene>
<proteinExistence type="predicted"/>
<keyword evidence="2" id="KW-1185">Reference proteome</keyword>
<dbReference type="NCBIfam" id="TIGR04183">
    <property type="entry name" value="Por_Secre_tail"/>
    <property type="match status" value="1"/>
</dbReference>
<dbReference type="EMBL" id="JAHCMY010000011">
    <property type="protein sequence ID" value="MBS9525386.1"/>
    <property type="molecule type" value="Genomic_DNA"/>
</dbReference>
<dbReference type="InterPro" id="IPR026444">
    <property type="entry name" value="Secre_tail"/>
</dbReference>
<comment type="caution">
    <text evidence="1">The sequence shown here is derived from an EMBL/GenBank/DDBJ whole genome shotgun (WGS) entry which is preliminary data.</text>
</comment>
<dbReference type="AlphaFoldDB" id="A0AAP2CLD8"/>
<accession>A0AAP2CLD8</accession>
<protein>
    <submittedName>
        <fullName evidence="1">T9SS type A sorting domain-containing protein</fullName>
    </submittedName>
</protein>
<sequence>MHWDGEEWRAATRLPGREDEIYIEDKHTVRLVKDEEIGNVFIFADTGAGQKLTLNGRSLFVYGTLNAFKGTAPGEPGGTWNSQNWIGNSVESKIVFKGESRTIITRGAWSGFNTNSRYTVVFDPGEGKTLTLEEPFKSIGFTINSGKLIQTENRGVTPIRCSTFSANNEGPYGEGFVIVKNGARLISDCTRNIAFRSDNNPIGQFYIELGAELEITQNNNYLLASDLRLDGEIIYSSPNGNQRLLQNGNHPITSYHSLQFLNASSKTITDEISLTGDFYFDGEGPLLDNNTHYRLTGPHNQNIDRRGKPISALTIEKPVGEVSFNHDVAISESFHHIGGDLNFRGNKLVLEKPEYLYLSGSWKSLQSLTWNMLANDLNEANGTFPFYDLEVNGLRSLKLLGSPGVTMTPLNIKNIEIPGVNHNPGFNDNDGTPILHKLNSYYEILAAPAVMNNLTMKIRADELIVVDPDDLRIVSDTHAAPGNHQQGADIGYFLAKRDLSFDELQSQTFTIGSTGEFSVLPLTWLDFQVNYHNRMVELSWSVAKESGNEKFVILRSEGNANKFQVIGEVPSKGNYEGVRKYAFTYGENNWWDSPVYFQIQQVDFDGRSTYSEIRMLRNQEFSPNLLQVYPNPHHHGQVFMEIADASDSGTFKVFNSLGQILAQGELNRGKTDVTEKLGHLVPGLYFVELVIKSKREVVKFTKQ</sequence>
<evidence type="ECO:0000313" key="1">
    <source>
        <dbReference type="EMBL" id="MBS9525386.1"/>
    </source>
</evidence>
<name>A0AAP2CLD8_9BACT</name>
<dbReference type="Proteomes" id="UP001319104">
    <property type="component" value="Unassembled WGS sequence"/>
</dbReference>
<evidence type="ECO:0000313" key="2">
    <source>
        <dbReference type="Proteomes" id="UP001319104"/>
    </source>
</evidence>
<reference evidence="1 2" key="1">
    <citation type="submission" date="2021-05" db="EMBL/GenBank/DDBJ databases">
        <authorList>
            <person name="Zhang Z.D."/>
            <person name="Osman G."/>
        </authorList>
    </citation>
    <scope>NUCLEOTIDE SEQUENCE [LARGE SCALE GENOMIC DNA]</scope>
    <source>
        <strain evidence="1 2">KCTC 32217</strain>
    </source>
</reference>
<organism evidence="1 2">
    <name type="scientific">Litoribacter ruber</name>
    <dbReference type="NCBI Taxonomy" id="702568"/>
    <lineage>
        <taxon>Bacteria</taxon>
        <taxon>Pseudomonadati</taxon>
        <taxon>Bacteroidota</taxon>
        <taxon>Cytophagia</taxon>
        <taxon>Cytophagales</taxon>
        <taxon>Cyclobacteriaceae</taxon>
        <taxon>Litoribacter</taxon>
    </lineage>
</organism>
<dbReference type="RefSeq" id="WP_213946244.1">
    <property type="nucleotide sequence ID" value="NZ_JAHCMY010000011.1"/>
</dbReference>